<gene>
    <name evidence="2" type="ORF">DY240_08780</name>
</gene>
<comment type="caution">
    <text evidence="2">The sequence shown here is derived from an EMBL/GenBank/DDBJ whole genome shotgun (WGS) entry which is preliminary data.</text>
</comment>
<keyword evidence="1" id="KW-0812">Transmembrane</keyword>
<name>A0A418KT16_9ACTN</name>
<organism evidence="2 3">
    <name type="scientific">Jiangella rhizosphaerae</name>
    <dbReference type="NCBI Taxonomy" id="2293569"/>
    <lineage>
        <taxon>Bacteria</taxon>
        <taxon>Bacillati</taxon>
        <taxon>Actinomycetota</taxon>
        <taxon>Actinomycetes</taxon>
        <taxon>Jiangellales</taxon>
        <taxon>Jiangellaceae</taxon>
        <taxon>Jiangella</taxon>
    </lineage>
</organism>
<protein>
    <submittedName>
        <fullName evidence="2">Uncharacterized protein</fullName>
    </submittedName>
</protein>
<evidence type="ECO:0000313" key="2">
    <source>
        <dbReference type="EMBL" id="RIQ29148.1"/>
    </source>
</evidence>
<dbReference type="EMBL" id="QUAL01000076">
    <property type="protein sequence ID" value="RIQ29148.1"/>
    <property type="molecule type" value="Genomic_DNA"/>
</dbReference>
<dbReference type="OrthoDB" id="3873029at2"/>
<dbReference type="Pfam" id="PF19607">
    <property type="entry name" value="DUF6112"/>
    <property type="match status" value="1"/>
</dbReference>
<keyword evidence="1" id="KW-0472">Membrane</keyword>
<evidence type="ECO:0000256" key="1">
    <source>
        <dbReference type="SAM" id="Phobius"/>
    </source>
</evidence>
<dbReference type="InterPro" id="IPR046094">
    <property type="entry name" value="DUF6112"/>
</dbReference>
<accession>A0A418KT16</accession>
<dbReference type="AlphaFoldDB" id="A0A418KT16"/>
<keyword evidence="1" id="KW-1133">Transmembrane helix</keyword>
<feature type="transmembrane region" description="Helical" evidence="1">
    <location>
        <begin position="76"/>
        <end position="98"/>
    </location>
</feature>
<dbReference type="RefSeq" id="WP_119659559.1">
    <property type="nucleotide sequence ID" value="NZ_QUAL01000076.1"/>
</dbReference>
<dbReference type="Proteomes" id="UP000284057">
    <property type="component" value="Unassembled WGS sequence"/>
</dbReference>
<sequence length="104" mass="10080">MSTLTVLASTIQANTNPGISPNTTGLPGLSVLQTGVGAVVFWALVLCVAALVVSAVALGFSKVTGRGGFADTAKSGVMWSAAAAVVIGGANAIIAFFANAGTGI</sequence>
<proteinExistence type="predicted"/>
<reference evidence="2 3" key="1">
    <citation type="submission" date="2018-09" db="EMBL/GenBank/DDBJ databases">
        <title>Isolation, diversity and antifungal activity of actinobacteria from wheat.</title>
        <authorList>
            <person name="Han C."/>
        </authorList>
    </citation>
    <scope>NUCLEOTIDE SEQUENCE [LARGE SCALE GENOMIC DNA]</scope>
    <source>
        <strain evidence="2 3">NEAU-YY265</strain>
    </source>
</reference>
<feature type="transmembrane region" description="Helical" evidence="1">
    <location>
        <begin position="39"/>
        <end position="64"/>
    </location>
</feature>
<keyword evidence="3" id="KW-1185">Reference proteome</keyword>
<evidence type="ECO:0000313" key="3">
    <source>
        <dbReference type="Proteomes" id="UP000284057"/>
    </source>
</evidence>